<protein>
    <submittedName>
        <fullName evidence="4">Dihydroxyacetone kinase, C-terminal domain</fullName>
    </submittedName>
</protein>
<evidence type="ECO:0000256" key="1">
    <source>
        <dbReference type="ARBA" id="ARBA00022679"/>
    </source>
</evidence>
<dbReference type="Pfam" id="PF02734">
    <property type="entry name" value="Dak2"/>
    <property type="match status" value="1"/>
</dbReference>
<dbReference type="STRING" id="1123357.SAMN02745244_01048"/>
<dbReference type="PANTHER" id="PTHR28629">
    <property type="entry name" value="TRIOKINASE/FMN CYCLASE"/>
    <property type="match status" value="1"/>
</dbReference>
<dbReference type="RefSeq" id="WP_073186485.1">
    <property type="nucleotide sequence ID" value="NZ_FQZG01000014.1"/>
</dbReference>
<dbReference type="Gene3D" id="1.25.40.340">
    <property type="match status" value="1"/>
</dbReference>
<feature type="domain" description="DhaL" evidence="3">
    <location>
        <begin position="6"/>
        <end position="203"/>
    </location>
</feature>
<keyword evidence="2 4" id="KW-0418">Kinase</keyword>
<proteinExistence type="predicted"/>
<dbReference type="InterPro" id="IPR004007">
    <property type="entry name" value="DhaL_dom"/>
</dbReference>
<dbReference type="InterPro" id="IPR036117">
    <property type="entry name" value="DhaL_dom_sf"/>
</dbReference>
<gene>
    <name evidence="4" type="ORF">SAMN02745244_01048</name>
</gene>
<dbReference type="InterPro" id="IPR012737">
    <property type="entry name" value="DhaK_L_YcgS"/>
</dbReference>
<dbReference type="GO" id="GO:0019563">
    <property type="term" value="P:glycerol catabolic process"/>
    <property type="evidence" value="ECO:0007669"/>
    <property type="project" value="TreeGrafter"/>
</dbReference>
<dbReference type="PROSITE" id="PS51480">
    <property type="entry name" value="DHAL"/>
    <property type="match status" value="1"/>
</dbReference>
<accession>A0A1M6DX90</accession>
<evidence type="ECO:0000259" key="3">
    <source>
        <dbReference type="PROSITE" id="PS51480"/>
    </source>
</evidence>
<name>A0A1M6DX90_9ACTN</name>
<keyword evidence="5" id="KW-1185">Reference proteome</keyword>
<dbReference type="OrthoDB" id="9800291at2"/>
<dbReference type="EMBL" id="FQZG01000014">
    <property type="protein sequence ID" value="SHI77897.1"/>
    <property type="molecule type" value="Genomic_DNA"/>
</dbReference>
<dbReference type="GO" id="GO:0004371">
    <property type="term" value="F:glycerone kinase activity"/>
    <property type="evidence" value="ECO:0007669"/>
    <property type="project" value="InterPro"/>
</dbReference>
<dbReference type="AlphaFoldDB" id="A0A1M6DX90"/>
<keyword evidence="1" id="KW-0808">Transferase</keyword>
<dbReference type="NCBIfam" id="TIGR02365">
    <property type="entry name" value="dha_L_ycgS"/>
    <property type="match status" value="1"/>
</dbReference>
<dbReference type="GO" id="GO:0005829">
    <property type="term" value="C:cytosol"/>
    <property type="evidence" value="ECO:0007669"/>
    <property type="project" value="TreeGrafter"/>
</dbReference>
<evidence type="ECO:0000313" key="5">
    <source>
        <dbReference type="Proteomes" id="UP000184512"/>
    </source>
</evidence>
<sequence>MTDGVAAVTRWLRACADEFDARREELDALDRLLGDGDHGTNMCRGFIAAQTLDLSELVTGAEALRQVGMALVSNVGGASGPLFGTYLLRIGAVWPLHPTTRAVAMATRQGLDGVMARGKASVGDKTMVDAIAPAADSLDLSARDGEDLAVALEKAADAAEAGALATVGMAARRGRAHLLAGESVGVIDPGAVSVGIIARIAAQSLS</sequence>
<dbReference type="PANTHER" id="PTHR28629:SF4">
    <property type="entry name" value="TRIOKINASE_FMN CYCLASE"/>
    <property type="match status" value="1"/>
</dbReference>
<dbReference type="FunFam" id="1.25.40.340:FF:000002">
    <property type="entry name" value="Dihydroxyacetone kinase, L subunit"/>
    <property type="match status" value="1"/>
</dbReference>
<dbReference type="SMART" id="SM01120">
    <property type="entry name" value="Dak2"/>
    <property type="match status" value="1"/>
</dbReference>
<organism evidence="4 5">
    <name type="scientific">Tessaracoccus bendigoensis DSM 12906</name>
    <dbReference type="NCBI Taxonomy" id="1123357"/>
    <lineage>
        <taxon>Bacteria</taxon>
        <taxon>Bacillati</taxon>
        <taxon>Actinomycetota</taxon>
        <taxon>Actinomycetes</taxon>
        <taxon>Propionibacteriales</taxon>
        <taxon>Propionibacteriaceae</taxon>
        <taxon>Tessaracoccus</taxon>
    </lineage>
</organism>
<dbReference type="SUPFAM" id="SSF101473">
    <property type="entry name" value="DhaL-like"/>
    <property type="match status" value="1"/>
</dbReference>
<evidence type="ECO:0000256" key="2">
    <source>
        <dbReference type="ARBA" id="ARBA00022777"/>
    </source>
</evidence>
<evidence type="ECO:0000313" key="4">
    <source>
        <dbReference type="EMBL" id="SHI77897.1"/>
    </source>
</evidence>
<reference evidence="4 5" key="1">
    <citation type="submission" date="2016-11" db="EMBL/GenBank/DDBJ databases">
        <authorList>
            <person name="Jaros S."/>
            <person name="Januszkiewicz K."/>
            <person name="Wedrychowicz H."/>
        </authorList>
    </citation>
    <scope>NUCLEOTIDE SEQUENCE [LARGE SCALE GENOMIC DNA]</scope>
    <source>
        <strain evidence="4 5">DSM 12906</strain>
    </source>
</reference>
<dbReference type="Proteomes" id="UP000184512">
    <property type="component" value="Unassembled WGS sequence"/>
</dbReference>
<dbReference type="InterPro" id="IPR050861">
    <property type="entry name" value="Dihydroxyacetone_Kinase"/>
</dbReference>